<evidence type="ECO:0000313" key="2">
    <source>
        <dbReference type="Proteomes" id="UP000004510"/>
    </source>
</evidence>
<gene>
    <name evidence="1" type="ORF">HMPREF0004_3921</name>
</gene>
<comment type="caution">
    <text evidence="1">The sequence shown here is derived from an EMBL/GenBank/DDBJ whole genome shotgun (WGS) entry which is preliminary data.</text>
</comment>
<dbReference type="RefSeq" id="WP_006220010.1">
    <property type="nucleotide sequence ID" value="NZ_GG770409.1"/>
</dbReference>
<reference evidence="2" key="1">
    <citation type="submission" date="2010-03" db="EMBL/GenBank/DDBJ databases">
        <title>Complete sequence of Mobiluncus curtisii ATCC 43063.</title>
        <authorList>
            <person name="Muzny D."/>
            <person name="Qin X."/>
            <person name="Deng J."/>
            <person name="Jiang H."/>
            <person name="Liu Y."/>
            <person name="Qu J."/>
            <person name="Song X.-Z."/>
            <person name="Zhang L."/>
            <person name="Thornton R."/>
            <person name="Coyle M."/>
            <person name="Francisco L."/>
            <person name="Jackson L."/>
            <person name="Javaid M."/>
            <person name="Korchina V."/>
            <person name="Kovar C."/>
            <person name="Mata R."/>
            <person name="Mathew T."/>
            <person name="Ngo R."/>
            <person name="Nguyen L."/>
            <person name="Nguyen N."/>
            <person name="Okwuonu G."/>
            <person name="Ongeri F."/>
            <person name="Pham C."/>
            <person name="Simmons D."/>
            <person name="Wilczek-Boney K."/>
            <person name="Hale W."/>
            <person name="Jakkamsetti A."/>
            <person name="Pham P."/>
            <person name="Ruth R."/>
            <person name="San Lucas F."/>
            <person name="Warren J."/>
            <person name="Zhang J."/>
            <person name="Zhao Z."/>
            <person name="Zhou C."/>
            <person name="Zhu D."/>
            <person name="Lee S."/>
            <person name="Bess C."/>
            <person name="Blankenburg K."/>
            <person name="Forbes L."/>
            <person name="Fu Q."/>
            <person name="Gubbala S."/>
            <person name="Hirani K."/>
            <person name="Jayaseelan J.C."/>
            <person name="Lara F."/>
            <person name="Munidasa M."/>
            <person name="Palculict T."/>
            <person name="Patil S."/>
            <person name="Pu L.-L."/>
            <person name="Saada N."/>
            <person name="Tang L."/>
            <person name="Weissenberger G."/>
            <person name="Zhu Y."/>
            <person name="Hemphill L."/>
            <person name="Shang Y."/>
            <person name="Youmans B."/>
            <person name="Ayvaz T."/>
            <person name="Ross M."/>
            <person name="Santibanez J."/>
            <person name="Aqrawi P."/>
            <person name="Gross S."/>
            <person name="Joshi V."/>
            <person name="Fowler G."/>
            <person name="Nazareth L."/>
            <person name="Reid J."/>
            <person name="Worley K."/>
            <person name="Petrosino J."/>
            <person name="Highlander S."/>
            <person name="Gibbs R."/>
            <person name="Gibbs R."/>
        </authorList>
    </citation>
    <scope>NUCLEOTIDE SEQUENCE [LARGE SCALE GENOMIC DNA]</scope>
    <source>
        <strain evidence="2">ATCC 43553</strain>
    </source>
</reference>
<evidence type="ECO:0000313" key="1">
    <source>
        <dbReference type="EMBL" id="EFF74739.1"/>
    </source>
</evidence>
<accession>D4XEM4</accession>
<sequence>MTQPRERVLKYAQNNISSRLPDDKRLGLMLASGTKEIIELSATPFVMEGDTGADQLKIWFQ</sequence>
<organism evidence="1 2">
    <name type="scientific">Achromobacter piechaudii ATCC 43553</name>
    <dbReference type="NCBI Taxonomy" id="742159"/>
    <lineage>
        <taxon>Bacteria</taxon>
        <taxon>Pseudomonadati</taxon>
        <taxon>Pseudomonadota</taxon>
        <taxon>Betaproteobacteria</taxon>
        <taxon>Burkholderiales</taxon>
        <taxon>Alcaligenaceae</taxon>
        <taxon>Achromobacter</taxon>
    </lineage>
</organism>
<dbReference type="HOGENOM" id="CLU_2911807_0_0_4"/>
<dbReference type="AlphaFoldDB" id="D4XEM4"/>
<dbReference type="EMBL" id="ADMS01000091">
    <property type="protein sequence ID" value="EFF74739.1"/>
    <property type="molecule type" value="Genomic_DNA"/>
</dbReference>
<dbReference type="Proteomes" id="UP000004510">
    <property type="component" value="Unassembled WGS sequence"/>
</dbReference>
<protein>
    <submittedName>
        <fullName evidence="1">Uncharacterized protein</fullName>
    </submittedName>
</protein>
<name>D4XEM4_9BURK</name>
<proteinExistence type="predicted"/>